<feature type="region of interest" description="Disordered" evidence="7">
    <location>
        <begin position="790"/>
        <end position="822"/>
    </location>
</feature>
<dbReference type="SUPFAM" id="SSF54980">
    <property type="entry name" value="EF-G C-terminal domain-like"/>
    <property type="match status" value="2"/>
</dbReference>
<dbReference type="AlphaFoldDB" id="A0A6F9DCC3"/>
<dbReference type="CDD" id="cd01681">
    <property type="entry name" value="aeEF2_snRNP_like_IV"/>
    <property type="match status" value="1"/>
</dbReference>
<dbReference type="InterPro" id="IPR000640">
    <property type="entry name" value="EFG_V-like"/>
</dbReference>
<feature type="region of interest" description="Disordered" evidence="7">
    <location>
        <begin position="961"/>
        <end position="998"/>
    </location>
</feature>
<dbReference type="FunFam" id="3.30.70.870:FF:000002">
    <property type="entry name" value="Translation elongation factor 2"/>
    <property type="match status" value="1"/>
</dbReference>
<keyword evidence="9" id="KW-0648">Protein biosynthesis</keyword>
<keyword evidence="6" id="KW-0175">Coiled coil</keyword>
<evidence type="ECO:0000256" key="4">
    <source>
        <dbReference type="ARBA" id="ARBA00023134"/>
    </source>
</evidence>
<dbReference type="GO" id="GO:1990904">
    <property type="term" value="C:ribonucleoprotein complex"/>
    <property type="evidence" value="ECO:0007669"/>
    <property type="project" value="TreeGrafter"/>
</dbReference>
<sequence length="1169" mass="129135">MRTTTTDKIKVLQKNVDNLRNICILAHVDHGKTTLADSLIASNGIISNRMAGKLRYMDSREDEQKRGITMKSSAIALHYTKEVENEFLVNLIDSPGHVDFSSEVSTAVRLCDGAVVVVDVVEGVCPQTKAVLKQAWLEKLIPILVLNKVDRLISELRYTPLEAHLHLRGLLEQINAVTGSLFSAEVFEKSAQSSSQTETKTKDGNVVYDWSSGLDDTDDSELYFAPEKGNVVFASATDGWGFQIQHFAKMFAAKLGIKDAVLRKTLWGDYYVNTKTKKIMKGAQAKAKKPLFVQFILENLWSLYDTVLTRRDPEKCEKIIASLNIKVSARDSRNAKSEPKSYLHSICSQWLPLADAVLSSVCVHIPSPNKLTEERVEGLMCGATKSFQSLPAQSQVLKQDFLKCDSTSNVSIILVSKMVAVDTKVLPENKQRPLTLEELQRRREAARLRHAERATGDDAKPGEPPQANVSDNVKPAAVTDILPPSDEKPEKEQHFVAFARVFSGTLKAGQELYVLGPKHDPSAALIALDENDNDLAKLVESSSHISKANVSCVYLWMGRELENVEEAPAGSIVGISGLEDHVLNSATLCNTIACPPFNALSLDSAPIIRVAVEPKLLSEMGSLMEGLKLLNQADPCVQVLVQETGEHVIVAAGEVHLQRCLDDLRMRFAKIDIDASEPIVPFRETVIPRPKVDMMNELIGTQEKNLMQKWEKESGDGGNTTDTNGKKSASNKETSIVMQTPKKQATLAIRAIPLPPDVTKLLERNAEVIRVLQQMESEVKELLLQRRRRLESTGSSTGGDDVAETASNNETSATASQNDDDVNEDDVITKIRAQLKVKDATLEALRKLKSDLETTFAAAGRRKWLGVVDRIWSFGPRGNGPNILVTSLSEYRRPSIWTCVDADGTGICGTYREFDQSVVSGFQLATLAGPLCEEPLHGVCFAVEEWTNHLSVGLTSQTINGDTEADLSPLDGGTEPQGRSVTFAEESNTTEDRKENRADRHFYGPMSGQLISTAKECCRRAFQAQPQRLMAAMYTCDVQATAEVLGKVYAVLGRREGRVLSEDLRDGTSSFNIVATLPVAESFGFAEEIRKRTSGLASPQLVFSHWEIIASDPFWVPTTEEEIQHFGEKADFENQATKYMNAVRRRKGLFVEEKTVEHAEKQRTLGRNK</sequence>
<dbReference type="PRINTS" id="PR00315">
    <property type="entry name" value="ELONGATNFCT"/>
</dbReference>
<evidence type="ECO:0000256" key="3">
    <source>
        <dbReference type="ARBA" id="ARBA00022801"/>
    </source>
</evidence>
<dbReference type="CDD" id="cd16261">
    <property type="entry name" value="EF2_snRNP_III"/>
    <property type="match status" value="1"/>
</dbReference>
<dbReference type="PROSITE" id="PS51722">
    <property type="entry name" value="G_TR_2"/>
    <property type="match status" value="1"/>
</dbReference>
<dbReference type="GO" id="GO:0042256">
    <property type="term" value="P:cytosolic ribosome assembly"/>
    <property type="evidence" value="ECO:0007669"/>
    <property type="project" value="TreeGrafter"/>
</dbReference>
<dbReference type="Pfam" id="PF25118">
    <property type="entry name" value="EFL1"/>
    <property type="match status" value="1"/>
</dbReference>
<proteinExistence type="evidence at transcript level"/>
<dbReference type="InterPro" id="IPR056752">
    <property type="entry name" value="EFL1"/>
</dbReference>
<dbReference type="EMBL" id="LR784766">
    <property type="protein sequence ID" value="CAB3241359.1"/>
    <property type="molecule type" value="mRNA"/>
</dbReference>
<dbReference type="Gene3D" id="3.30.70.870">
    <property type="entry name" value="Elongation Factor G (Translational Gtpase), domain 3"/>
    <property type="match status" value="1"/>
</dbReference>
<keyword evidence="9" id="KW-0251">Elongation factor</keyword>
<dbReference type="CDD" id="cd16268">
    <property type="entry name" value="EF2_II"/>
    <property type="match status" value="1"/>
</dbReference>
<dbReference type="GO" id="GO:0005525">
    <property type="term" value="F:GTP binding"/>
    <property type="evidence" value="ECO:0007669"/>
    <property type="project" value="UniProtKB-KW"/>
</dbReference>
<dbReference type="SUPFAM" id="SSF52540">
    <property type="entry name" value="P-loop containing nucleoside triphosphate hydrolases"/>
    <property type="match status" value="1"/>
</dbReference>
<dbReference type="InterPro" id="IPR020568">
    <property type="entry name" value="Ribosomal_Su5_D2-typ_SF"/>
</dbReference>
<feature type="coiled-coil region" evidence="6">
    <location>
        <begin position="758"/>
        <end position="785"/>
    </location>
</feature>
<dbReference type="SMART" id="SM00838">
    <property type="entry name" value="EFG_C"/>
    <property type="match status" value="1"/>
</dbReference>
<dbReference type="FunFam" id="3.40.50.300:FF:000732">
    <property type="entry name" value="Elongation factor like GTPase 1"/>
    <property type="match status" value="1"/>
</dbReference>
<dbReference type="InterPro" id="IPR053905">
    <property type="entry name" value="EF-G-like_DII"/>
</dbReference>
<feature type="compositionally biased region" description="Basic and acidic residues" evidence="7">
    <location>
        <begin position="445"/>
        <end position="461"/>
    </location>
</feature>
<protein>
    <recommendedName>
        <fullName evidence="5">Elongation factor-like 1</fullName>
    </recommendedName>
</protein>
<evidence type="ECO:0000256" key="2">
    <source>
        <dbReference type="ARBA" id="ARBA00022741"/>
    </source>
</evidence>
<feature type="region of interest" description="Disordered" evidence="7">
    <location>
        <begin position="445"/>
        <end position="471"/>
    </location>
</feature>
<evidence type="ECO:0000256" key="6">
    <source>
        <dbReference type="SAM" id="Coils"/>
    </source>
</evidence>
<dbReference type="GO" id="GO:0003746">
    <property type="term" value="F:translation elongation factor activity"/>
    <property type="evidence" value="ECO:0007669"/>
    <property type="project" value="UniProtKB-KW"/>
</dbReference>
<accession>A0A6F9DCC3</accession>
<dbReference type="Gene3D" id="3.30.230.10">
    <property type="match status" value="1"/>
</dbReference>
<dbReference type="Pfam" id="PF14492">
    <property type="entry name" value="EFG_III"/>
    <property type="match status" value="1"/>
</dbReference>
<evidence type="ECO:0000313" key="9">
    <source>
        <dbReference type="EMBL" id="CAB3241359.1"/>
    </source>
</evidence>
<dbReference type="FunFam" id="3.30.70.240:FF:000006">
    <property type="entry name" value="Elongation factor like GTPase 1"/>
    <property type="match status" value="1"/>
</dbReference>
<dbReference type="PANTHER" id="PTHR42908:SF3">
    <property type="entry name" value="ELONGATION FACTOR-LIKE GTPASE 1"/>
    <property type="match status" value="1"/>
</dbReference>
<name>A0A6F9DCC3_9ASCI</name>
<feature type="region of interest" description="Disordered" evidence="7">
    <location>
        <begin position="712"/>
        <end position="738"/>
    </location>
</feature>
<dbReference type="InterPro" id="IPR041095">
    <property type="entry name" value="EFG_II"/>
</dbReference>
<organism evidence="9">
    <name type="scientific">Phallusia mammillata</name>
    <dbReference type="NCBI Taxonomy" id="59560"/>
    <lineage>
        <taxon>Eukaryota</taxon>
        <taxon>Metazoa</taxon>
        <taxon>Chordata</taxon>
        <taxon>Tunicata</taxon>
        <taxon>Ascidiacea</taxon>
        <taxon>Phlebobranchia</taxon>
        <taxon>Ascidiidae</taxon>
        <taxon>Phallusia</taxon>
    </lineage>
</organism>
<dbReference type="CDD" id="cd04096">
    <property type="entry name" value="eEF2_snRNP_like_C"/>
    <property type="match status" value="1"/>
</dbReference>
<evidence type="ECO:0000256" key="1">
    <source>
        <dbReference type="ARBA" id="ARBA00022517"/>
    </source>
</evidence>
<dbReference type="SUPFAM" id="SSF50447">
    <property type="entry name" value="Translation proteins"/>
    <property type="match status" value="1"/>
</dbReference>
<dbReference type="GO" id="GO:0005829">
    <property type="term" value="C:cytosol"/>
    <property type="evidence" value="ECO:0007669"/>
    <property type="project" value="TreeGrafter"/>
</dbReference>
<feature type="compositionally biased region" description="Polar residues" evidence="7">
    <location>
        <begin position="805"/>
        <end position="817"/>
    </location>
</feature>
<dbReference type="Gene3D" id="3.30.70.240">
    <property type="match status" value="1"/>
</dbReference>
<dbReference type="InterPro" id="IPR027417">
    <property type="entry name" value="P-loop_NTPase"/>
</dbReference>
<evidence type="ECO:0000256" key="5">
    <source>
        <dbReference type="ARBA" id="ARBA00081809"/>
    </source>
</evidence>
<dbReference type="Gene3D" id="3.40.50.300">
    <property type="entry name" value="P-loop containing nucleotide triphosphate hydrolases"/>
    <property type="match status" value="1"/>
</dbReference>
<dbReference type="Gene3D" id="2.40.30.10">
    <property type="entry name" value="Translation factors"/>
    <property type="match status" value="1"/>
</dbReference>
<dbReference type="InterPro" id="IPR000795">
    <property type="entry name" value="T_Tr_GTP-bd_dom"/>
</dbReference>
<feature type="compositionally biased region" description="Polar residues" evidence="7">
    <location>
        <begin position="726"/>
        <end position="738"/>
    </location>
</feature>
<keyword evidence="3" id="KW-0378">Hydrolase</keyword>
<gene>
    <name evidence="9" type="primary">Eftud1</name>
</gene>
<dbReference type="InterPro" id="IPR035647">
    <property type="entry name" value="EFG_III/V"/>
</dbReference>
<reference evidence="9" key="1">
    <citation type="submission" date="2020-04" db="EMBL/GenBank/DDBJ databases">
        <authorList>
            <person name="Neveu A P."/>
        </authorList>
    </citation>
    <scope>NUCLEOTIDE SEQUENCE</scope>
    <source>
        <tissue evidence="9">Whole embryo</tissue>
    </source>
</reference>
<dbReference type="InterPro" id="IPR009000">
    <property type="entry name" value="Transl_B-barrel_sf"/>
</dbReference>
<dbReference type="Pfam" id="PF00679">
    <property type="entry name" value="EFG_C"/>
    <property type="match status" value="1"/>
</dbReference>
<dbReference type="NCBIfam" id="TIGR00231">
    <property type="entry name" value="small_GTP"/>
    <property type="match status" value="1"/>
</dbReference>
<keyword evidence="1" id="KW-0690">Ribosome biogenesis</keyword>
<dbReference type="Gene3D" id="3.90.1430.10">
    <property type="entry name" value="Yeast translation eEF2 (G' domain)"/>
    <property type="match status" value="1"/>
</dbReference>
<dbReference type="InterPro" id="IPR005225">
    <property type="entry name" value="Small_GTP-bd"/>
</dbReference>
<dbReference type="InterPro" id="IPR014721">
    <property type="entry name" value="Ribsml_uS5_D2-typ_fold_subgr"/>
</dbReference>
<evidence type="ECO:0000256" key="7">
    <source>
        <dbReference type="SAM" id="MobiDB-lite"/>
    </source>
</evidence>
<dbReference type="PANTHER" id="PTHR42908">
    <property type="entry name" value="TRANSLATION ELONGATION FACTOR-RELATED"/>
    <property type="match status" value="1"/>
</dbReference>
<dbReference type="Pfam" id="PF22042">
    <property type="entry name" value="EF-G_D2"/>
    <property type="match status" value="1"/>
</dbReference>
<feature type="domain" description="Tr-type G" evidence="8">
    <location>
        <begin position="17"/>
        <end position="231"/>
    </location>
</feature>
<dbReference type="FunFam" id="3.90.1430.10:FF:000002">
    <property type="entry name" value="Elongation factor like GTPase 1"/>
    <property type="match status" value="1"/>
</dbReference>
<dbReference type="GO" id="GO:0043022">
    <property type="term" value="F:ribosome binding"/>
    <property type="evidence" value="ECO:0007669"/>
    <property type="project" value="TreeGrafter"/>
</dbReference>
<dbReference type="Pfam" id="PF00009">
    <property type="entry name" value="GTP_EFTU"/>
    <property type="match status" value="1"/>
</dbReference>
<dbReference type="SUPFAM" id="SSF54211">
    <property type="entry name" value="Ribosomal protein S5 domain 2-like"/>
    <property type="match status" value="1"/>
</dbReference>
<evidence type="ECO:0000259" key="8">
    <source>
        <dbReference type="PROSITE" id="PS51722"/>
    </source>
</evidence>
<keyword evidence="4" id="KW-0342">GTP-binding</keyword>
<dbReference type="GO" id="GO:0003924">
    <property type="term" value="F:GTPase activity"/>
    <property type="evidence" value="ECO:0007669"/>
    <property type="project" value="InterPro"/>
</dbReference>
<dbReference type="CDD" id="cd01885">
    <property type="entry name" value="EF2"/>
    <property type="match status" value="1"/>
</dbReference>
<keyword evidence="2" id="KW-0547">Nucleotide-binding</keyword>